<comment type="caution">
    <text evidence="1">The sequence shown here is derived from an EMBL/GenBank/DDBJ whole genome shotgun (WGS) entry which is preliminary data.</text>
</comment>
<dbReference type="AlphaFoldDB" id="A0A3M0B7P2"/>
<accession>A0A3M0B7P2</accession>
<dbReference type="Proteomes" id="UP000280842">
    <property type="component" value="Unassembled WGS sequence"/>
</dbReference>
<dbReference type="OrthoDB" id="516080at2"/>
<protein>
    <submittedName>
        <fullName evidence="1">PqqD family protein of HPr-rel-A system</fullName>
    </submittedName>
</protein>
<dbReference type="InterPro" id="IPR027599">
    <property type="entry name" value="PqqD-rel_X"/>
</dbReference>
<evidence type="ECO:0000313" key="1">
    <source>
        <dbReference type="EMBL" id="RMA92474.1"/>
    </source>
</evidence>
<name>A0A3M0B7P2_9AQUI</name>
<dbReference type="RefSeq" id="WP_121923812.1">
    <property type="nucleotide sequence ID" value="NZ_REFO01000018.1"/>
</dbReference>
<dbReference type="NCBIfam" id="TIGR04353">
    <property type="entry name" value="PqqD_rel_X"/>
    <property type="match status" value="1"/>
</dbReference>
<dbReference type="InterPro" id="IPR008792">
    <property type="entry name" value="PQQD"/>
</dbReference>
<reference evidence="1 2" key="1">
    <citation type="submission" date="2018-10" db="EMBL/GenBank/DDBJ databases">
        <title>Genomic Encyclopedia of Archaeal and Bacterial Type Strains, Phase II (KMG-II): from individual species to whole genera.</title>
        <authorList>
            <person name="Goeker M."/>
        </authorList>
    </citation>
    <scope>NUCLEOTIDE SEQUENCE [LARGE SCALE GENOMIC DNA]</scope>
    <source>
        <strain evidence="1 2">VM1</strain>
    </source>
</reference>
<dbReference type="InterPro" id="IPR041881">
    <property type="entry name" value="PqqD_sf"/>
</dbReference>
<evidence type="ECO:0000313" key="2">
    <source>
        <dbReference type="Proteomes" id="UP000280842"/>
    </source>
</evidence>
<organism evidence="1 2">
    <name type="scientific">Hydrogenothermus marinus</name>
    <dbReference type="NCBI Taxonomy" id="133270"/>
    <lineage>
        <taxon>Bacteria</taxon>
        <taxon>Pseudomonadati</taxon>
        <taxon>Aquificota</taxon>
        <taxon>Aquificia</taxon>
        <taxon>Aquificales</taxon>
        <taxon>Hydrogenothermaceae</taxon>
        <taxon>Hydrogenothermus</taxon>
    </lineage>
</organism>
<keyword evidence="2" id="KW-1185">Reference proteome</keyword>
<gene>
    <name evidence="1" type="ORF">CLV39_1722</name>
</gene>
<dbReference type="Pfam" id="PF05402">
    <property type="entry name" value="PqqD"/>
    <property type="match status" value="1"/>
</dbReference>
<sequence>MNRISQIAINDEGFLFDPLTGESFTVNQTGLEIIKGLKESKSEEEIIESLTENFEIDEETAKRDFTDFIEKLRSYKIL</sequence>
<proteinExistence type="predicted"/>
<dbReference type="EMBL" id="REFO01000018">
    <property type="protein sequence ID" value="RMA92474.1"/>
    <property type="molecule type" value="Genomic_DNA"/>
</dbReference>
<dbReference type="Gene3D" id="1.10.10.1150">
    <property type="entry name" value="Coenzyme PQQ synthesis protein D (PqqD)"/>
    <property type="match status" value="1"/>
</dbReference>